<feature type="domain" description="RING-type" evidence="7">
    <location>
        <begin position="177"/>
        <end position="218"/>
    </location>
</feature>
<organism evidence="8 9">
    <name type="scientific">Hibiscus trionum</name>
    <name type="common">Flower of an hour</name>
    <dbReference type="NCBI Taxonomy" id="183268"/>
    <lineage>
        <taxon>Eukaryota</taxon>
        <taxon>Viridiplantae</taxon>
        <taxon>Streptophyta</taxon>
        <taxon>Embryophyta</taxon>
        <taxon>Tracheophyta</taxon>
        <taxon>Spermatophyta</taxon>
        <taxon>Magnoliopsida</taxon>
        <taxon>eudicotyledons</taxon>
        <taxon>Gunneridae</taxon>
        <taxon>Pentapetalae</taxon>
        <taxon>rosids</taxon>
        <taxon>malvids</taxon>
        <taxon>Malvales</taxon>
        <taxon>Malvaceae</taxon>
        <taxon>Malvoideae</taxon>
        <taxon>Hibiscus</taxon>
    </lineage>
</organism>
<dbReference type="GO" id="GO:0061630">
    <property type="term" value="F:ubiquitin protein ligase activity"/>
    <property type="evidence" value="ECO:0007669"/>
    <property type="project" value="UniProtKB-EC"/>
</dbReference>
<keyword evidence="5" id="KW-0862">Zinc</keyword>
<comment type="catalytic activity">
    <reaction evidence="1">
        <text>S-ubiquitinyl-[E2 ubiquitin-conjugating enzyme]-L-cysteine + [acceptor protein]-L-lysine = [E2 ubiquitin-conjugating enzyme]-L-cysteine + N(6)-ubiquitinyl-[acceptor protein]-L-lysine.</text>
        <dbReference type="EC" id="2.3.2.27"/>
    </reaction>
</comment>
<dbReference type="GO" id="GO:0005737">
    <property type="term" value="C:cytoplasm"/>
    <property type="evidence" value="ECO:0007669"/>
    <property type="project" value="TreeGrafter"/>
</dbReference>
<evidence type="ECO:0000256" key="2">
    <source>
        <dbReference type="ARBA" id="ARBA00012483"/>
    </source>
</evidence>
<dbReference type="Pfam" id="PF13639">
    <property type="entry name" value="zf-RING_2"/>
    <property type="match status" value="1"/>
</dbReference>
<gene>
    <name evidence="8" type="ORF">HRI_001021100</name>
</gene>
<keyword evidence="3" id="KW-0479">Metal-binding</keyword>
<dbReference type="InterPro" id="IPR011016">
    <property type="entry name" value="Znf_RING-CH"/>
</dbReference>
<dbReference type="GO" id="GO:0016567">
    <property type="term" value="P:protein ubiquitination"/>
    <property type="evidence" value="ECO:0007669"/>
    <property type="project" value="TreeGrafter"/>
</dbReference>
<evidence type="ECO:0000256" key="4">
    <source>
        <dbReference type="ARBA" id="ARBA00022771"/>
    </source>
</evidence>
<evidence type="ECO:0000313" key="9">
    <source>
        <dbReference type="Proteomes" id="UP001165190"/>
    </source>
</evidence>
<dbReference type="SMART" id="SM00744">
    <property type="entry name" value="RINGv"/>
    <property type="match status" value="1"/>
</dbReference>
<sequence length="224" mass="25918">MALAWNSRRYNVVSHHIHDLKISSQTSHIPSHLVQIELRVDVYLRRHLFFRQQTLCFGLNILHNRDRAREVLDPMFLRFGINIFSVSYDIMIQEIIECGIGTTNRILNSGYYCKALNLHYKILVETEIDQEALMTTALAESTSEFESINYGMVAAKESSIGEMLKKVRVDDGDAGNCMICLEELEVGYEASRMPCCHFFHGDCIEKWLKQSHYCPICRFEMPTN</sequence>
<dbReference type="EMBL" id="BSYR01000010">
    <property type="protein sequence ID" value="GMI73518.1"/>
    <property type="molecule type" value="Genomic_DNA"/>
</dbReference>
<evidence type="ECO:0000256" key="5">
    <source>
        <dbReference type="ARBA" id="ARBA00022833"/>
    </source>
</evidence>
<reference evidence="8" key="1">
    <citation type="submission" date="2023-05" db="EMBL/GenBank/DDBJ databases">
        <title>Genome and transcriptome analyses reveal genes involved in the formation of fine ridges on petal epidermal cells in Hibiscus trionum.</title>
        <authorList>
            <person name="Koshimizu S."/>
            <person name="Masuda S."/>
            <person name="Ishii T."/>
            <person name="Shirasu K."/>
            <person name="Hoshino A."/>
            <person name="Arita M."/>
        </authorList>
    </citation>
    <scope>NUCLEOTIDE SEQUENCE</scope>
    <source>
        <strain evidence="8">Hamamatsu line</strain>
    </source>
</reference>
<dbReference type="OrthoDB" id="4348522at2759"/>
<comment type="caution">
    <text evidence="8">The sequence shown here is derived from an EMBL/GenBank/DDBJ whole genome shotgun (WGS) entry which is preliminary data.</text>
</comment>
<dbReference type="AlphaFoldDB" id="A0A9W7LQX6"/>
<dbReference type="Gene3D" id="3.30.40.10">
    <property type="entry name" value="Zinc/RING finger domain, C3HC4 (zinc finger)"/>
    <property type="match status" value="1"/>
</dbReference>
<evidence type="ECO:0000256" key="3">
    <source>
        <dbReference type="ARBA" id="ARBA00022723"/>
    </source>
</evidence>
<dbReference type="PANTHER" id="PTHR15710:SF59">
    <property type="entry name" value="E3 UBIQUITIN-PROTEIN LIGASE SDIR1-LIKE"/>
    <property type="match status" value="1"/>
</dbReference>
<evidence type="ECO:0000259" key="7">
    <source>
        <dbReference type="PROSITE" id="PS50089"/>
    </source>
</evidence>
<accession>A0A9W7LQX6</accession>
<keyword evidence="9" id="KW-1185">Reference proteome</keyword>
<keyword evidence="4 6" id="KW-0863">Zinc-finger</keyword>
<evidence type="ECO:0000256" key="1">
    <source>
        <dbReference type="ARBA" id="ARBA00000900"/>
    </source>
</evidence>
<dbReference type="PROSITE" id="PS50089">
    <property type="entry name" value="ZF_RING_2"/>
    <property type="match status" value="1"/>
</dbReference>
<dbReference type="GO" id="GO:0008270">
    <property type="term" value="F:zinc ion binding"/>
    <property type="evidence" value="ECO:0007669"/>
    <property type="project" value="UniProtKB-KW"/>
</dbReference>
<dbReference type="EC" id="2.3.2.27" evidence="2"/>
<evidence type="ECO:0000256" key="6">
    <source>
        <dbReference type="PROSITE-ProRule" id="PRU00175"/>
    </source>
</evidence>
<dbReference type="SUPFAM" id="SSF57850">
    <property type="entry name" value="RING/U-box"/>
    <property type="match status" value="1"/>
</dbReference>
<dbReference type="InterPro" id="IPR001841">
    <property type="entry name" value="Znf_RING"/>
</dbReference>
<evidence type="ECO:0000313" key="8">
    <source>
        <dbReference type="EMBL" id="GMI73518.1"/>
    </source>
</evidence>
<dbReference type="PANTHER" id="PTHR15710">
    <property type="entry name" value="E3 UBIQUITIN-PROTEIN LIGASE PRAJA"/>
    <property type="match status" value="1"/>
</dbReference>
<dbReference type="InterPro" id="IPR013083">
    <property type="entry name" value="Znf_RING/FYVE/PHD"/>
</dbReference>
<dbReference type="SMART" id="SM00184">
    <property type="entry name" value="RING"/>
    <property type="match status" value="1"/>
</dbReference>
<name>A0A9W7LQX6_HIBTR</name>
<dbReference type="Proteomes" id="UP001165190">
    <property type="component" value="Unassembled WGS sequence"/>
</dbReference>
<proteinExistence type="predicted"/>
<protein>
    <recommendedName>
        <fullName evidence="2">RING-type E3 ubiquitin transferase</fullName>
        <ecNumber evidence="2">2.3.2.27</ecNumber>
    </recommendedName>
</protein>